<comment type="subcellular location">
    <subcellularLocation>
        <location evidence="1">Membrane</location>
        <topology evidence="1">Multi-pass membrane protein</topology>
    </subcellularLocation>
</comment>
<feature type="transmembrane region" description="Helical" evidence="6">
    <location>
        <begin position="139"/>
        <end position="156"/>
    </location>
</feature>
<comment type="caution">
    <text evidence="7">The sequence shown here is derived from an EMBL/GenBank/DDBJ whole genome shotgun (WGS) entry which is preliminary data.</text>
</comment>
<dbReference type="Proteomes" id="UP001559025">
    <property type="component" value="Unassembled WGS sequence"/>
</dbReference>
<feature type="transmembrane region" description="Helical" evidence="6">
    <location>
        <begin position="196"/>
        <end position="218"/>
    </location>
</feature>
<feature type="transmembrane region" description="Helical" evidence="6">
    <location>
        <begin position="79"/>
        <end position="96"/>
    </location>
</feature>
<dbReference type="RefSeq" id="WP_368801140.1">
    <property type="nucleotide sequence ID" value="NZ_JAZHFV010000001.1"/>
</dbReference>
<evidence type="ECO:0000256" key="6">
    <source>
        <dbReference type="SAM" id="Phobius"/>
    </source>
</evidence>
<evidence type="ECO:0000256" key="2">
    <source>
        <dbReference type="ARBA" id="ARBA00022692"/>
    </source>
</evidence>
<feature type="transmembrane region" description="Helical" evidence="6">
    <location>
        <begin position="55"/>
        <end position="73"/>
    </location>
</feature>
<feature type="transmembrane region" description="Helical" evidence="6">
    <location>
        <begin position="25"/>
        <end position="43"/>
    </location>
</feature>
<proteinExistence type="predicted"/>
<keyword evidence="4 6" id="KW-1133">Transmembrane helix</keyword>
<protein>
    <recommendedName>
        <fullName evidence="9">Ceramidase</fullName>
    </recommendedName>
</protein>
<dbReference type="EMBL" id="JAZHFV010000001">
    <property type="protein sequence ID" value="MEX4005677.1"/>
    <property type="molecule type" value="Genomic_DNA"/>
</dbReference>
<evidence type="ECO:0000256" key="4">
    <source>
        <dbReference type="ARBA" id="ARBA00022989"/>
    </source>
</evidence>
<gene>
    <name evidence="7" type="ORF">V1479_00090</name>
</gene>
<organism evidence="7 8">
    <name type="scientific">Neoaquamicrobium sediminum</name>
    <dbReference type="NCBI Taxonomy" id="1849104"/>
    <lineage>
        <taxon>Bacteria</taxon>
        <taxon>Pseudomonadati</taxon>
        <taxon>Pseudomonadota</taxon>
        <taxon>Alphaproteobacteria</taxon>
        <taxon>Hyphomicrobiales</taxon>
        <taxon>Phyllobacteriaceae</taxon>
        <taxon>Neoaquamicrobium</taxon>
    </lineage>
</organism>
<keyword evidence="2 6" id="KW-0812">Transmembrane</keyword>
<keyword evidence="5 6" id="KW-0472">Membrane</keyword>
<keyword evidence="8" id="KW-1185">Reference proteome</keyword>
<reference evidence="7 8" key="1">
    <citation type="submission" date="2024-01" db="EMBL/GenBank/DDBJ databases">
        <title>New evidence supports the origin of RcGTA from prophage.</title>
        <authorList>
            <person name="Xu Y."/>
            <person name="Liu B."/>
            <person name="Chen F."/>
        </authorList>
    </citation>
    <scope>NUCLEOTIDE SEQUENCE [LARGE SCALE GENOMIC DNA]</scope>
    <source>
        <strain evidence="7 8">CBW1107-2</strain>
    </source>
</reference>
<accession>A0ABV3WM00</accession>
<name>A0ABV3WM00_9HYPH</name>
<feature type="transmembrane region" description="Helical" evidence="6">
    <location>
        <begin position="103"/>
        <end position="127"/>
    </location>
</feature>
<evidence type="ECO:0000256" key="3">
    <source>
        <dbReference type="ARBA" id="ARBA00022801"/>
    </source>
</evidence>
<keyword evidence="3" id="KW-0378">Hydrolase</keyword>
<evidence type="ECO:0008006" key="9">
    <source>
        <dbReference type="Google" id="ProtNLM"/>
    </source>
</evidence>
<evidence type="ECO:0000256" key="1">
    <source>
        <dbReference type="ARBA" id="ARBA00004141"/>
    </source>
</evidence>
<dbReference type="Pfam" id="PF05875">
    <property type="entry name" value="Ceramidase"/>
    <property type="match status" value="1"/>
</dbReference>
<evidence type="ECO:0000313" key="8">
    <source>
        <dbReference type="Proteomes" id="UP001559025"/>
    </source>
</evidence>
<feature type="transmembrane region" description="Helical" evidence="6">
    <location>
        <begin position="163"/>
        <end position="181"/>
    </location>
</feature>
<evidence type="ECO:0000313" key="7">
    <source>
        <dbReference type="EMBL" id="MEX4005677.1"/>
    </source>
</evidence>
<dbReference type="InterPro" id="IPR008901">
    <property type="entry name" value="ACER"/>
</dbReference>
<sequence length="233" mass="25621">MFDDLQTRFDLYCERTGPEFWSEPVNALTNLAFVMAGLWGLCATRRRGKDAFSELLCWWVVAIGVGSFLFHTFATRLTMWADILPIAGFTLAYTLFNLRRFMGLSWLSSLMAFVAFYVVAGVFTALVPDWLRDASNGSTGYLPPFLALFVFGLLVLRSGHPAGWYNLAAAGIFVVSVSFRALDPHVCEAMPLGTHFLWHTLNGLLLGVLLAAVARYGAAGDARLARPPIQSAG</sequence>
<evidence type="ECO:0000256" key="5">
    <source>
        <dbReference type="ARBA" id="ARBA00023136"/>
    </source>
</evidence>